<evidence type="ECO:0000313" key="2">
    <source>
        <dbReference type="Proteomes" id="UP000824890"/>
    </source>
</evidence>
<reference evidence="1 2" key="1">
    <citation type="submission" date="2021-05" db="EMBL/GenBank/DDBJ databases">
        <title>Genome Assembly of Synthetic Allotetraploid Brassica napus Reveals Homoeologous Exchanges between Subgenomes.</title>
        <authorList>
            <person name="Davis J.T."/>
        </authorList>
    </citation>
    <scope>NUCLEOTIDE SEQUENCE [LARGE SCALE GENOMIC DNA]</scope>
    <source>
        <strain evidence="2">cv. Da-Ae</strain>
        <tissue evidence="1">Seedling</tissue>
    </source>
</reference>
<keyword evidence="2" id="KW-1185">Reference proteome</keyword>
<proteinExistence type="predicted"/>
<sequence length="130" mass="14598">MAVEEIIIILQGQVQEQERDSSDGCKRSGYVCSSICINMMMNGDETAFSIAVLKPAMTIGQILSRKLLLVDESAMMMNGRTNVKERNVEGKEKEKMVNGKRKRFGLAKLSVMLNKECKKNKKKKIALNLN</sequence>
<gene>
    <name evidence="1" type="ORF">HID58_080106</name>
</gene>
<accession>A0ABQ7Y3Y8</accession>
<organism evidence="1 2">
    <name type="scientific">Brassica napus</name>
    <name type="common">Rape</name>
    <dbReference type="NCBI Taxonomy" id="3708"/>
    <lineage>
        <taxon>Eukaryota</taxon>
        <taxon>Viridiplantae</taxon>
        <taxon>Streptophyta</taxon>
        <taxon>Embryophyta</taxon>
        <taxon>Tracheophyta</taxon>
        <taxon>Spermatophyta</taxon>
        <taxon>Magnoliopsida</taxon>
        <taxon>eudicotyledons</taxon>
        <taxon>Gunneridae</taxon>
        <taxon>Pentapetalae</taxon>
        <taxon>rosids</taxon>
        <taxon>malvids</taxon>
        <taxon>Brassicales</taxon>
        <taxon>Brassicaceae</taxon>
        <taxon>Brassiceae</taxon>
        <taxon>Brassica</taxon>
    </lineage>
</organism>
<protein>
    <submittedName>
        <fullName evidence="1">Uncharacterized protein</fullName>
    </submittedName>
</protein>
<name>A0ABQ7Y3Y8_BRANA</name>
<comment type="caution">
    <text evidence="1">The sequence shown here is derived from an EMBL/GenBank/DDBJ whole genome shotgun (WGS) entry which is preliminary data.</text>
</comment>
<evidence type="ECO:0000313" key="1">
    <source>
        <dbReference type="EMBL" id="KAH0862895.1"/>
    </source>
</evidence>
<dbReference type="Proteomes" id="UP000824890">
    <property type="component" value="Unassembled WGS sequence"/>
</dbReference>
<dbReference type="EMBL" id="JAGKQM010000018">
    <property type="protein sequence ID" value="KAH0862895.1"/>
    <property type="molecule type" value="Genomic_DNA"/>
</dbReference>